<dbReference type="SUPFAM" id="SSF48403">
    <property type="entry name" value="Ankyrin repeat"/>
    <property type="match status" value="1"/>
</dbReference>
<accession>A0A4U0XJA6</accession>
<name>A0A4U0XJA6_9PEZI</name>
<evidence type="ECO:0000256" key="4">
    <source>
        <dbReference type="SAM" id="MobiDB-lite"/>
    </source>
</evidence>
<dbReference type="OrthoDB" id="5508403at2759"/>
<dbReference type="Gene3D" id="1.25.40.20">
    <property type="entry name" value="Ankyrin repeat-containing domain"/>
    <property type="match status" value="4"/>
</dbReference>
<feature type="repeat" description="ANK" evidence="3">
    <location>
        <begin position="531"/>
        <end position="563"/>
    </location>
</feature>
<dbReference type="Pfam" id="PF12796">
    <property type="entry name" value="Ank_2"/>
    <property type="match status" value="3"/>
</dbReference>
<organism evidence="5 6">
    <name type="scientific">Friedmanniomyces simplex</name>
    <dbReference type="NCBI Taxonomy" id="329884"/>
    <lineage>
        <taxon>Eukaryota</taxon>
        <taxon>Fungi</taxon>
        <taxon>Dikarya</taxon>
        <taxon>Ascomycota</taxon>
        <taxon>Pezizomycotina</taxon>
        <taxon>Dothideomycetes</taxon>
        <taxon>Dothideomycetidae</taxon>
        <taxon>Mycosphaerellales</taxon>
        <taxon>Teratosphaeriaceae</taxon>
        <taxon>Friedmanniomyces</taxon>
    </lineage>
</organism>
<keyword evidence="6" id="KW-1185">Reference proteome</keyword>
<feature type="compositionally biased region" description="Basic and acidic residues" evidence="4">
    <location>
        <begin position="146"/>
        <end position="159"/>
    </location>
</feature>
<dbReference type="InterPro" id="IPR002110">
    <property type="entry name" value="Ankyrin_rpt"/>
</dbReference>
<gene>
    <name evidence="5" type="ORF">B0A55_01830</name>
</gene>
<feature type="repeat" description="ANK" evidence="3">
    <location>
        <begin position="564"/>
        <end position="596"/>
    </location>
</feature>
<dbReference type="GO" id="GO:0005737">
    <property type="term" value="C:cytoplasm"/>
    <property type="evidence" value="ECO:0007669"/>
    <property type="project" value="TreeGrafter"/>
</dbReference>
<dbReference type="SMART" id="SM00248">
    <property type="entry name" value="ANK"/>
    <property type="match status" value="9"/>
</dbReference>
<feature type="compositionally biased region" description="Polar residues" evidence="4">
    <location>
        <begin position="165"/>
        <end position="178"/>
    </location>
</feature>
<evidence type="ECO:0000313" key="6">
    <source>
        <dbReference type="Proteomes" id="UP000309340"/>
    </source>
</evidence>
<feature type="repeat" description="ANK" evidence="3">
    <location>
        <begin position="665"/>
        <end position="697"/>
    </location>
</feature>
<feature type="region of interest" description="Disordered" evidence="4">
    <location>
        <begin position="98"/>
        <end position="184"/>
    </location>
</feature>
<dbReference type="EMBL" id="NAJQ01000168">
    <property type="protein sequence ID" value="TKA76276.1"/>
    <property type="molecule type" value="Genomic_DNA"/>
</dbReference>
<evidence type="ECO:0000313" key="5">
    <source>
        <dbReference type="EMBL" id="TKA76276.1"/>
    </source>
</evidence>
<protein>
    <submittedName>
        <fullName evidence="5">Uncharacterized protein</fullName>
    </submittedName>
</protein>
<feature type="repeat" description="ANK" evidence="3">
    <location>
        <begin position="597"/>
        <end position="629"/>
    </location>
</feature>
<dbReference type="STRING" id="329884.A0A4U0XJA6"/>
<evidence type="ECO:0000256" key="3">
    <source>
        <dbReference type="PROSITE-ProRule" id="PRU00023"/>
    </source>
</evidence>
<feature type="repeat" description="ANK" evidence="3">
    <location>
        <begin position="394"/>
        <end position="426"/>
    </location>
</feature>
<dbReference type="AlphaFoldDB" id="A0A4U0XJA6"/>
<dbReference type="PANTHER" id="PTHR24198:SF165">
    <property type="entry name" value="ANKYRIN REPEAT-CONTAINING PROTEIN-RELATED"/>
    <property type="match status" value="1"/>
</dbReference>
<proteinExistence type="predicted"/>
<evidence type="ECO:0000256" key="2">
    <source>
        <dbReference type="ARBA" id="ARBA00023043"/>
    </source>
</evidence>
<evidence type="ECO:0000256" key="1">
    <source>
        <dbReference type="ARBA" id="ARBA00022737"/>
    </source>
</evidence>
<dbReference type="Proteomes" id="UP000309340">
    <property type="component" value="Unassembled WGS sequence"/>
</dbReference>
<comment type="caution">
    <text evidence="5">The sequence shown here is derived from an EMBL/GenBank/DDBJ whole genome shotgun (WGS) entry which is preliminary data.</text>
</comment>
<keyword evidence="2 3" id="KW-0040">ANK repeat</keyword>
<reference evidence="5 6" key="1">
    <citation type="submission" date="2017-03" db="EMBL/GenBank/DDBJ databases">
        <title>Genomes of endolithic fungi from Antarctica.</title>
        <authorList>
            <person name="Coleine C."/>
            <person name="Masonjones S."/>
            <person name="Stajich J.E."/>
        </authorList>
    </citation>
    <scope>NUCLEOTIDE SEQUENCE [LARGE SCALE GENOMIC DNA]</scope>
    <source>
        <strain evidence="5 6">CCFEE 5184</strain>
    </source>
</reference>
<dbReference type="PROSITE" id="PS50088">
    <property type="entry name" value="ANK_REPEAT"/>
    <property type="match status" value="6"/>
</dbReference>
<feature type="compositionally biased region" description="Polar residues" evidence="4">
    <location>
        <begin position="101"/>
        <end position="115"/>
    </location>
</feature>
<dbReference type="InterPro" id="IPR036770">
    <property type="entry name" value="Ankyrin_rpt-contain_sf"/>
</dbReference>
<sequence length="752" mass="82801">MDPLSVIVSVGAVSKSTFACVKVLGKFLGDTAVVDETVEELFEESNIAKDAWKQFRLDLREDEIKRFRGTFQYNCSGLQTMLVTVSFYVSSTAPRMEADEISSSNCDDSELNSTRARSDSKRKTTGSELGRPLDPEHRARISSWVPRKEAILEGPKIEPDESQDTEWTSTSESATLTPSDDFASDDEELELEVTQKMLMKGRQSLKDEKFTQAEKDISMDIAIACFGQQKLDDTRKLCEGLVNEIASDDADRLRMLSASHLLAQVHLRNGSFNAAISQCKQTIKARKRLDDGSNAYHQSLALLVTIYDMQGDELESTAYASLLPEGYKRPVFQAPLHTSVEGPAKDEALRTLAFNNRDVTLKTFDSKFKKKSFGITTKDLIRRKGVYVDTIGSHNRTPLHIAAAFGYEVTCQILLQRGASTTARQGCYEACAHVDCRSGPTAFEDAIQWKHHEVVKVFLACGAALSPPTLLHYAAFAGNRETLLLLSAKVDVMARDWEGRTPLHYAAESGHDTIIELLMEQGVDVDAVDEKGLTAVGEAALAGHADCLAVLIEHGANMLHRDDDKLTALHHAASKEHEHLLPLLQAHGLDLDARTKTGQVALHYCAWNDWVSFANKLRASGADVHARDSEGRNIQHDAAEGGQERFVGMLLDASYAFAVDERTRDYRTPLMLATIEGHLSVVDLLLGWGANVNARDVDEYSACHYAVQNGYTDIARRLAYAGAEYCKCVQCTEAWFPAGDAAQDTSAGAVPP</sequence>
<dbReference type="PRINTS" id="PR01415">
    <property type="entry name" value="ANKYRIN"/>
</dbReference>
<feature type="repeat" description="ANK" evidence="3">
    <location>
        <begin position="498"/>
        <end position="530"/>
    </location>
</feature>
<keyword evidence="1" id="KW-0677">Repeat</keyword>
<dbReference type="PROSITE" id="PS50297">
    <property type="entry name" value="ANK_REP_REGION"/>
    <property type="match status" value="4"/>
</dbReference>
<dbReference type="PANTHER" id="PTHR24198">
    <property type="entry name" value="ANKYRIN REPEAT AND PROTEIN KINASE DOMAIN-CONTAINING PROTEIN"/>
    <property type="match status" value="1"/>
</dbReference>